<organism evidence="8 9">
    <name type="scientific">Devosia marina</name>
    <dbReference type="NCBI Taxonomy" id="2683198"/>
    <lineage>
        <taxon>Bacteria</taxon>
        <taxon>Pseudomonadati</taxon>
        <taxon>Pseudomonadota</taxon>
        <taxon>Alphaproteobacteria</taxon>
        <taxon>Hyphomicrobiales</taxon>
        <taxon>Devosiaceae</taxon>
        <taxon>Devosia</taxon>
    </lineage>
</organism>
<dbReference type="GO" id="GO:0015074">
    <property type="term" value="P:DNA integration"/>
    <property type="evidence" value="ECO:0007669"/>
    <property type="project" value="UniProtKB-KW"/>
</dbReference>
<proteinExistence type="inferred from homology"/>
<evidence type="ECO:0000256" key="5">
    <source>
        <dbReference type="PROSITE-ProRule" id="PRU01248"/>
    </source>
</evidence>
<evidence type="ECO:0000313" key="9">
    <source>
        <dbReference type="Proteomes" id="UP000438106"/>
    </source>
</evidence>
<feature type="domain" description="Tyr recombinase" evidence="6">
    <location>
        <begin position="279"/>
        <end position="461"/>
    </location>
</feature>
<name>A0A7X3FNN2_9HYPH</name>
<dbReference type="GO" id="GO:0003677">
    <property type="term" value="F:DNA binding"/>
    <property type="evidence" value="ECO:0007669"/>
    <property type="project" value="UniProtKB-UniRule"/>
</dbReference>
<keyword evidence="2" id="KW-0229">DNA integration</keyword>
<dbReference type="PANTHER" id="PTHR30349">
    <property type="entry name" value="PHAGE INTEGRASE-RELATED"/>
    <property type="match status" value="1"/>
</dbReference>
<evidence type="ECO:0000259" key="6">
    <source>
        <dbReference type="PROSITE" id="PS51898"/>
    </source>
</evidence>
<gene>
    <name evidence="8" type="ORF">GO014_01575</name>
</gene>
<dbReference type="GO" id="GO:0006310">
    <property type="term" value="P:DNA recombination"/>
    <property type="evidence" value="ECO:0007669"/>
    <property type="project" value="UniProtKB-KW"/>
</dbReference>
<dbReference type="PROSITE" id="PS51898">
    <property type="entry name" value="TYR_RECOMBINASE"/>
    <property type="match status" value="1"/>
</dbReference>
<dbReference type="EMBL" id="WQRF01000001">
    <property type="protein sequence ID" value="MVS97720.1"/>
    <property type="molecule type" value="Genomic_DNA"/>
</dbReference>
<dbReference type="InterPro" id="IPR002104">
    <property type="entry name" value="Integrase_catalytic"/>
</dbReference>
<comment type="caution">
    <text evidence="8">The sequence shown here is derived from an EMBL/GenBank/DDBJ whole genome shotgun (WGS) entry which is preliminary data.</text>
</comment>
<evidence type="ECO:0000256" key="1">
    <source>
        <dbReference type="ARBA" id="ARBA00008857"/>
    </source>
</evidence>
<keyword evidence="3 5" id="KW-0238">DNA-binding</keyword>
<keyword evidence="9" id="KW-1185">Reference proteome</keyword>
<reference evidence="8 9" key="1">
    <citation type="submission" date="2019-12" db="EMBL/GenBank/DDBJ databases">
        <title>Devosia maris sp. nov., isolated from the deep seawater.</title>
        <authorList>
            <person name="Liu Y."/>
        </authorList>
    </citation>
    <scope>NUCLEOTIDE SEQUENCE [LARGE SCALE GENOMIC DNA]</scope>
    <source>
        <strain evidence="8 9">L53-10-65</strain>
    </source>
</reference>
<evidence type="ECO:0000256" key="4">
    <source>
        <dbReference type="ARBA" id="ARBA00023172"/>
    </source>
</evidence>
<dbReference type="AlphaFoldDB" id="A0A7X3FNN2"/>
<sequence>MAVPARSQPRLKKATIQENLYTTDQLVAQVKANERAAYWQRAFDLDRQPSSEAPSEIFQSTFESTLQRIEWIKRTHRDEEDRSSALDLLLDEHVGPYLAELGYHDASQIEPGDLPRDVEAAADAVQAAIRGSRQVPLKYQKSFSDLAEQFLLDRQRDPRDRLTAQTVGQMEATFRLFRDHIKDAALASVDRRSASDFVDKLGKLNRHWGRSPETKHRSLDQLLASAGASPEDRLSTVTLARHVSALNSLWEWAVGRGEVAGDTPFEAPNTRRAKRARVSANAPWTDDAIATYFRRVRDRSSSGLPDPAYWLPMVALLSGMRLEEICSLERSDIKSAEGVRYFDIPQGKAEGSIRVVPVHDALLPLLDIAPERGFLFPNLTPGGPDRKRSWNVGKRFGRLFRQIDGASTFHAFRKNVAQTFERERVREHESSQILGHKKAGLTYGVYSPNGLTIRQKADLIALLRVPSR</sequence>
<dbReference type="PANTHER" id="PTHR30349:SF41">
    <property type="entry name" value="INTEGRASE_RECOMBINASE PROTEIN MJ0367-RELATED"/>
    <property type="match status" value="1"/>
</dbReference>
<comment type="similarity">
    <text evidence="1">Belongs to the 'phage' integrase family.</text>
</comment>
<dbReference type="Pfam" id="PF00589">
    <property type="entry name" value="Phage_integrase"/>
    <property type="match status" value="1"/>
</dbReference>
<keyword evidence="4" id="KW-0233">DNA recombination</keyword>
<dbReference type="InterPro" id="IPR050090">
    <property type="entry name" value="Tyrosine_recombinase_XerCD"/>
</dbReference>
<dbReference type="PROSITE" id="PS51900">
    <property type="entry name" value="CB"/>
    <property type="match status" value="1"/>
</dbReference>
<dbReference type="InterPro" id="IPR013762">
    <property type="entry name" value="Integrase-like_cat_sf"/>
</dbReference>
<dbReference type="InterPro" id="IPR011010">
    <property type="entry name" value="DNA_brk_join_enz"/>
</dbReference>
<dbReference type="Gene3D" id="1.10.443.10">
    <property type="entry name" value="Intergrase catalytic core"/>
    <property type="match status" value="1"/>
</dbReference>
<dbReference type="InterPro" id="IPR044068">
    <property type="entry name" value="CB"/>
</dbReference>
<evidence type="ECO:0000256" key="2">
    <source>
        <dbReference type="ARBA" id="ARBA00022908"/>
    </source>
</evidence>
<feature type="domain" description="Core-binding (CB)" evidence="7">
    <location>
        <begin position="141"/>
        <end position="254"/>
    </location>
</feature>
<dbReference type="Proteomes" id="UP000438106">
    <property type="component" value="Unassembled WGS sequence"/>
</dbReference>
<accession>A0A7X3FNN2</accession>
<evidence type="ECO:0000259" key="7">
    <source>
        <dbReference type="PROSITE" id="PS51900"/>
    </source>
</evidence>
<evidence type="ECO:0000256" key="3">
    <source>
        <dbReference type="ARBA" id="ARBA00023125"/>
    </source>
</evidence>
<dbReference type="SUPFAM" id="SSF56349">
    <property type="entry name" value="DNA breaking-rejoining enzymes"/>
    <property type="match status" value="1"/>
</dbReference>
<evidence type="ECO:0000313" key="8">
    <source>
        <dbReference type="EMBL" id="MVS97720.1"/>
    </source>
</evidence>
<protein>
    <submittedName>
        <fullName evidence="8">Tyrosine-type recombinase/integrase</fullName>
    </submittedName>
</protein>